<protein>
    <recommendedName>
        <fullName evidence="9">mRNA export factor GLE1</fullName>
    </recommendedName>
    <alternativeName>
        <fullName evidence="10">Nucleoporin GLE1</fullName>
    </alternativeName>
</protein>
<feature type="region of interest" description="Disordered" evidence="12">
    <location>
        <begin position="84"/>
        <end position="136"/>
    </location>
</feature>
<dbReference type="InterPro" id="IPR038506">
    <property type="entry name" value="GLE1-like_sf"/>
</dbReference>
<evidence type="ECO:0000313" key="13">
    <source>
        <dbReference type="EMBL" id="KAI5076374.1"/>
    </source>
</evidence>
<dbReference type="PANTHER" id="PTHR12960">
    <property type="entry name" value="GLE-1-RELATED"/>
    <property type="match status" value="1"/>
</dbReference>
<evidence type="ECO:0000256" key="6">
    <source>
        <dbReference type="ARBA" id="ARBA00023010"/>
    </source>
</evidence>
<comment type="subcellular location">
    <subcellularLocation>
        <location evidence="1">Nucleus</location>
        <location evidence="1">Nuclear pore complex</location>
    </subcellularLocation>
</comment>
<dbReference type="Proteomes" id="UP000886520">
    <property type="component" value="Chromosome 8"/>
</dbReference>
<feature type="compositionally biased region" description="Polar residues" evidence="12">
    <location>
        <begin position="43"/>
        <end position="58"/>
    </location>
</feature>
<evidence type="ECO:0000256" key="12">
    <source>
        <dbReference type="SAM" id="MobiDB-lite"/>
    </source>
</evidence>
<keyword evidence="8" id="KW-0539">Nucleus</keyword>
<dbReference type="GO" id="GO:0016973">
    <property type="term" value="P:poly(A)+ mRNA export from nucleus"/>
    <property type="evidence" value="ECO:0007669"/>
    <property type="project" value="InterPro"/>
</dbReference>
<dbReference type="Pfam" id="PF07817">
    <property type="entry name" value="GLE1"/>
    <property type="match status" value="1"/>
</dbReference>
<reference evidence="13" key="1">
    <citation type="submission" date="2021-01" db="EMBL/GenBank/DDBJ databases">
        <title>Adiantum capillus-veneris genome.</title>
        <authorList>
            <person name="Fang Y."/>
            <person name="Liao Q."/>
        </authorList>
    </citation>
    <scope>NUCLEOTIDE SEQUENCE</scope>
    <source>
        <strain evidence="13">H3</strain>
        <tissue evidence="13">Leaf</tissue>
    </source>
</reference>
<evidence type="ECO:0000256" key="10">
    <source>
        <dbReference type="ARBA" id="ARBA00029983"/>
    </source>
</evidence>
<feature type="region of interest" description="Disordered" evidence="12">
    <location>
        <begin position="1"/>
        <end position="29"/>
    </location>
</feature>
<evidence type="ECO:0000256" key="2">
    <source>
        <dbReference type="ARBA" id="ARBA00011056"/>
    </source>
</evidence>
<keyword evidence="11" id="KW-0175">Coiled coil</keyword>
<dbReference type="GO" id="GO:0005737">
    <property type="term" value="C:cytoplasm"/>
    <property type="evidence" value="ECO:0007669"/>
    <property type="project" value="TreeGrafter"/>
</dbReference>
<evidence type="ECO:0000313" key="14">
    <source>
        <dbReference type="Proteomes" id="UP000886520"/>
    </source>
</evidence>
<accession>A0A9D4ZI66</accession>
<dbReference type="GO" id="GO:0015031">
    <property type="term" value="P:protein transport"/>
    <property type="evidence" value="ECO:0007669"/>
    <property type="project" value="UniProtKB-KW"/>
</dbReference>
<dbReference type="Gene3D" id="1.25.40.510">
    <property type="entry name" value="GLE1-like"/>
    <property type="match status" value="1"/>
</dbReference>
<dbReference type="GO" id="GO:0044614">
    <property type="term" value="C:nuclear pore cytoplasmic filaments"/>
    <property type="evidence" value="ECO:0007669"/>
    <property type="project" value="TreeGrafter"/>
</dbReference>
<name>A0A9D4ZI66_ADICA</name>
<keyword evidence="6" id="KW-0811">Translocation</keyword>
<evidence type="ECO:0000256" key="9">
    <source>
        <dbReference type="ARBA" id="ARBA00026227"/>
    </source>
</evidence>
<feature type="compositionally biased region" description="Polar residues" evidence="12">
    <location>
        <begin position="332"/>
        <end position="347"/>
    </location>
</feature>
<gene>
    <name evidence="13" type="ORF">GOP47_0008439</name>
</gene>
<dbReference type="PANTHER" id="PTHR12960:SF0">
    <property type="entry name" value="MRNA EXPORT FACTOR GLE1"/>
    <property type="match status" value="1"/>
</dbReference>
<feature type="region of interest" description="Disordered" evidence="12">
    <location>
        <begin position="41"/>
        <end position="60"/>
    </location>
</feature>
<comment type="similarity">
    <text evidence="2">Belongs to the GLE1 family.</text>
</comment>
<feature type="coiled-coil region" evidence="11">
    <location>
        <begin position="240"/>
        <end position="288"/>
    </location>
</feature>
<dbReference type="GO" id="GO:0031369">
    <property type="term" value="F:translation initiation factor binding"/>
    <property type="evidence" value="ECO:0007669"/>
    <property type="project" value="TreeGrafter"/>
</dbReference>
<evidence type="ECO:0000256" key="11">
    <source>
        <dbReference type="SAM" id="Coils"/>
    </source>
</evidence>
<evidence type="ECO:0000256" key="5">
    <source>
        <dbReference type="ARBA" id="ARBA00022927"/>
    </source>
</evidence>
<sequence length="648" mass="73421">MSPSPSLTLTPGSLHHRSPEHFSPTPDWSLRDLKEELDALSSKFYQTPTQEHTPSSHSKAAAYSFSWQELSVVADFGRAGRPFRLSAFDDDSESDEDDMPEVQSKETRNNSDAVGASQLGAQSTMPDAKTDGQHDKVDSLPSGLFCSAEFDKRPWLLRRSEISEGLMLELKHDRLQRVQEEVRQRRSILEWSIEEESVKAAASLQKVLKEEEMKKEMAHRLDQQYLRSIAEVRDTHLSALQREHEQRSQVEERKIRKEAEARKKELLAQEERERQEKLKAEAEAKKKADALFAAEALRKKLAEAAAAAALQRAAADRLSKEAAEQSGREQVAQEQASSDITFETRATSDPRPIVSRTAADLEQMRHMRLATLLEVSQSLQMNSLQKKTLERNLTKLLQQVSATQDQVRTKSSNLINELGPPANRAFTVITFASKLMSQCEIQVSKLPSFAFALAQIVVNISSQIPEVMDVVLASLNQICIFTVPKYYVFRKSQFENDQAYFKVCGYKEDEGKLESTDDYADRMTAYVTLYAAITQAETDGRAHPHGLKEGWAWCARLLNHLPADRLTAAALEAYLKVAGFRLYQVYNRSFMKMLHVITTQFIPNLKKQDDPDSRAVVSRLETYIVTKQFSKEPEGRRMPRTDLSSSFK</sequence>
<keyword evidence="7" id="KW-0906">Nuclear pore complex</keyword>
<dbReference type="GO" id="GO:0000822">
    <property type="term" value="F:inositol hexakisphosphate binding"/>
    <property type="evidence" value="ECO:0007669"/>
    <property type="project" value="TreeGrafter"/>
</dbReference>
<comment type="caution">
    <text evidence="13">The sequence shown here is derived from an EMBL/GenBank/DDBJ whole genome shotgun (WGS) entry which is preliminary data.</text>
</comment>
<keyword evidence="4" id="KW-0509">mRNA transport</keyword>
<feature type="compositionally biased region" description="Low complexity" evidence="12">
    <location>
        <begin position="1"/>
        <end position="13"/>
    </location>
</feature>
<dbReference type="GO" id="GO:0005543">
    <property type="term" value="F:phospholipid binding"/>
    <property type="evidence" value="ECO:0007669"/>
    <property type="project" value="TreeGrafter"/>
</dbReference>
<proteinExistence type="inferred from homology"/>
<organism evidence="13 14">
    <name type="scientific">Adiantum capillus-veneris</name>
    <name type="common">Maidenhair fern</name>
    <dbReference type="NCBI Taxonomy" id="13818"/>
    <lineage>
        <taxon>Eukaryota</taxon>
        <taxon>Viridiplantae</taxon>
        <taxon>Streptophyta</taxon>
        <taxon>Embryophyta</taxon>
        <taxon>Tracheophyta</taxon>
        <taxon>Polypodiopsida</taxon>
        <taxon>Polypodiidae</taxon>
        <taxon>Polypodiales</taxon>
        <taxon>Pteridineae</taxon>
        <taxon>Pteridaceae</taxon>
        <taxon>Vittarioideae</taxon>
        <taxon>Adiantum</taxon>
    </lineage>
</organism>
<dbReference type="AlphaFoldDB" id="A0A9D4ZI66"/>
<keyword evidence="3" id="KW-0813">Transport</keyword>
<evidence type="ECO:0000256" key="3">
    <source>
        <dbReference type="ARBA" id="ARBA00022448"/>
    </source>
</evidence>
<evidence type="ECO:0000256" key="7">
    <source>
        <dbReference type="ARBA" id="ARBA00023132"/>
    </source>
</evidence>
<dbReference type="OrthoDB" id="420884at2759"/>
<dbReference type="EMBL" id="JABFUD020000008">
    <property type="protein sequence ID" value="KAI5076374.1"/>
    <property type="molecule type" value="Genomic_DNA"/>
</dbReference>
<evidence type="ECO:0000256" key="8">
    <source>
        <dbReference type="ARBA" id="ARBA00023242"/>
    </source>
</evidence>
<feature type="compositionally biased region" description="Acidic residues" evidence="12">
    <location>
        <begin position="88"/>
        <end position="100"/>
    </location>
</feature>
<evidence type="ECO:0000256" key="1">
    <source>
        <dbReference type="ARBA" id="ARBA00004567"/>
    </source>
</evidence>
<keyword evidence="5" id="KW-0653">Protein transport</keyword>
<keyword evidence="14" id="KW-1185">Reference proteome</keyword>
<feature type="region of interest" description="Disordered" evidence="12">
    <location>
        <begin position="320"/>
        <end position="354"/>
    </location>
</feature>
<evidence type="ECO:0000256" key="4">
    <source>
        <dbReference type="ARBA" id="ARBA00022816"/>
    </source>
</evidence>
<dbReference type="InterPro" id="IPR012476">
    <property type="entry name" value="GLE1"/>
</dbReference>